<protein>
    <submittedName>
        <fullName evidence="4">DNA-processing protein DprA</fullName>
    </submittedName>
</protein>
<proteinExistence type="inferred from homology"/>
<dbReference type="Pfam" id="PF17782">
    <property type="entry name" value="WHD_DprA"/>
    <property type="match status" value="1"/>
</dbReference>
<keyword evidence="5" id="KW-1185">Reference proteome</keyword>
<dbReference type="InterPro" id="IPR041614">
    <property type="entry name" value="DprA_WH"/>
</dbReference>
<dbReference type="EMBL" id="JAGSPA010000004">
    <property type="protein sequence ID" value="MBV7257548.1"/>
    <property type="molecule type" value="Genomic_DNA"/>
</dbReference>
<evidence type="ECO:0000259" key="3">
    <source>
        <dbReference type="Pfam" id="PF17782"/>
    </source>
</evidence>
<evidence type="ECO:0000313" key="5">
    <source>
        <dbReference type="Proteomes" id="UP000722336"/>
    </source>
</evidence>
<reference evidence="4 5" key="1">
    <citation type="submission" date="2021-04" db="EMBL/GenBank/DDBJ databases">
        <authorList>
            <person name="Pira H."/>
            <person name="Risdian C."/>
            <person name="Wink J."/>
        </authorList>
    </citation>
    <scope>NUCLEOTIDE SEQUENCE [LARGE SCALE GENOMIC DNA]</scope>
    <source>
        <strain evidence="4 5">WHA3</strain>
    </source>
</reference>
<organism evidence="4 5">
    <name type="scientific">Pacificimonas pallii</name>
    <dbReference type="NCBI Taxonomy" id="2827236"/>
    <lineage>
        <taxon>Bacteria</taxon>
        <taxon>Pseudomonadati</taxon>
        <taxon>Pseudomonadota</taxon>
        <taxon>Alphaproteobacteria</taxon>
        <taxon>Sphingomonadales</taxon>
        <taxon>Sphingosinicellaceae</taxon>
        <taxon>Pacificimonas</taxon>
    </lineage>
</organism>
<dbReference type="PANTHER" id="PTHR43022">
    <property type="entry name" value="PROTEIN SMF"/>
    <property type="match status" value="1"/>
</dbReference>
<name>A0ABS6SGJ9_9SPHN</name>
<dbReference type="Proteomes" id="UP000722336">
    <property type="component" value="Unassembled WGS sequence"/>
</dbReference>
<evidence type="ECO:0000313" key="4">
    <source>
        <dbReference type="EMBL" id="MBV7257548.1"/>
    </source>
</evidence>
<feature type="domain" description="Smf/DprA SLOG" evidence="2">
    <location>
        <begin position="48"/>
        <end position="259"/>
    </location>
</feature>
<accession>A0ABS6SGJ9</accession>
<dbReference type="InterPro" id="IPR057666">
    <property type="entry name" value="DrpA_SLOG"/>
</dbReference>
<dbReference type="Pfam" id="PF21102">
    <property type="entry name" value="DprA_N"/>
    <property type="match status" value="1"/>
</dbReference>
<gene>
    <name evidence="4" type="primary">dprA</name>
    <name evidence="4" type="ORF">KCG44_12205</name>
</gene>
<comment type="similarity">
    <text evidence="1">Belongs to the DprA/Smf family.</text>
</comment>
<comment type="caution">
    <text evidence="4">The sequence shown here is derived from an EMBL/GenBank/DDBJ whole genome shotgun (WGS) entry which is preliminary data.</text>
</comment>
<sequence length="342" mass="35856">MSRFGSASAALDAIPELARRGRGKKLIPASAADAEREMAQAAALGAEMIFLGEAEYSAILAEVESAPPVITVRGDPALLQRRAVAIVGARNSSAAARRFTRELAHDLARSGLIVVSGIARGVDAEAHQGALADQSGAGGTIGVIAGGIDVKWPRENDALHETLYRRALVVAEQPYGMEPRAAHFPRRNRIISGLSLGTVVMEAAPRSGSLITARMANEQGREVMAVPGFPLDPRAQGCNGLIRDGATLVQSAADIIESLSPIADVPRMAADLFDYRAAAIEDPDDEARHSVEGLLSLTPVPVDELVRMTALPPAVIATVLLELELAGRLERHAGAKVSLNGA</sequence>
<dbReference type="InterPro" id="IPR003488">
    <property type="entry name" value="DprA"/>
</dbReference>
<evidence type="ECO:0000256" key="1">
    <source>
        <dbReference type="ARBA" id="ARBA00006525"/>
    </source>
</evidence>
<dbReference type="PANTHER" id="PTHR43022:SF1">
    <property type="entry name" value="PROTEIN SMF"/>
    <property type="match status" value="1"/>
</dbReference>
<dbReference type="NCBIfam" id="TIGR00732">
    <property type="entry name" value="dprA"/>
    <property type="match status" value="1"/>
</dbReference>
<feature type="domain" description="DprA winged helix" evidence="3">
    <location>
        <begin position="277"/>
        <end position="334"/>
    </location>
</feature>
<evidence type="ECO:0000259" key="2">
    <source>
        <dbReference type="Pfam" id="PF02481"/>
    </source>
</evidence>
<dbReference type="Pfam" id="PF02481">
    <property type="entry name" value="DNA_processg_A"/>
    <property type="match status" value="1"/>
</dbReference>